<gene>
    <name evidence="1" type="ORF">GCM10011365_12470</name>
</gene>
<dbReference type="EMBL" id="BMEO01000004">
    <property type="protein sequence ID" value="GGF92728.1"/>
    <property type="molecule type" value="Genomic_DNA"/>
</dbReference>
<dbReference type="InterPro" id="IPR052552">
    <property type="entry name" value="YeaO-like"/>
</dbReference>
<dbReference type="PANTHER" id="PTHR36849:SF1">
    <property type="entry name" value="CYTOPLASMIC PROTEIN"/>
    <property type="match status" value="1"/>
</dbReference>
<evidence type="ECO:0000313" key="1">
    <source>
        <dbReference type="EMBL" id="GGF92728.1"/>
    </source>
</evidence>
<dbReference type="AlphaFoldDB" id="A0A917CLY3"/>
<dbReference type="Proteomes" id="UP000605253">
    <property type="component" value="Unassembled WGS sequence"/>
</dbReference>
<dbReference type="PANTHER" id="PTHR36849">
    <property type="entry name" value="CYTOPLASMIC PROTEIN-RELATED"/>
    <property type="match status" value="1"/>
</dbReference>
<comment type="caution">
    <text evidence="1">The sequence shown here is derived from an EMBL/GenBank/DDBJ whole genome shotgun (WGS) entry which is preliminary data.</text>
</comment>
<organism evidence="1 2">
    <name type="scientific">Marinicella pacifica</name>
    <dbReference type="NCBI Taxonomy" id="1171543"/>
    <lineage>
        <taxon>Bacteria</taxon>
        <taxon>Pseudomonadati</taxon>
        <taxon>Pseudomonadota</taxon>
        <taxon>Gammaproteobacteria</taxon>
        <taxon>Lysobacterales</taxon>
        <taxon>Marinicellaceae</taxon>
        <taxon>Marinicella</taxon>
    </lineage>
</organism>
<dbReference type="RefSeq" id="WP_229728270.1">
    <property type="nucleotide sequence ID" value="NZ_BAABJF010000015.1"/>
</dbReference>
<reference evidence="1" key="2">
    <citation type="submission" date="2020-09" db="EMBL/GenBank/DDBJ databases">
        <authorList>
            <person name="Sun Q."/>
            <person name="Zhou Y."/>
        </authorList>
    </citation>
    <scope>NUCLEOTIDE SEQUENCE</scope>
    <source>
        <strain evidence="1">CGMCC 1.12181</strain>
    </source>
</reference>
<sequence length="119" mass="13978">MAQMDIVTKRIYQEAAKRDGHRVLVDRLWPRGISKDDARLDDWCKELAPSDDLRKWFDHDADKFDAFAKKYKKELKDCEDKLDELVNIAKEKRVTLLYGAKDEEHNQAVVLKEVLCDRG</sequence>
<protein>
    <recommendedName>
        <fullName evidence="3">DUF488 domain-containing protein</fullName>
    </recommendedName>
</protein>
<evidence type="ECO:0008006" key="3">
    <source>
        <dbReference type="Google" id="ProtNLM"/>
    </source>
</evidence>
<proteinExistence type="predicted"/>
<reference evidence="1" key="1">
    <citation type="journal article" date="2014" name="Int. J. Syst. Evol. Microbiol.">
        <title>Complete genome sequence of Corynebacterium casei LMG S-19264T (=DSM 44701T), isolated from a smear-ripened cheese.</title>
        <authorList>
            <consortium name="US DOE Joint Genome Institute (JGI-PGF)"/>
            <person name="Walter F."/>
            <person name="Albersmeier A."/>
            <person name="Kalinowski J."/>
            <person name="Ruckert C."/>
        </authorList>
    </citation>
    <scope>NUCLEOTIDE SEQUENCE</scope>
    <source>
        <strain evidence="1">CGMCC 1.12181</strain>
    </source>
</reference>
<keyword evidence="2" id="KW-1185">Reference proteome</keyword>
<dbReference type="Pfam" id="PF22752">
    <property type="entry name" value="DUF488-N3i"/>
    <property type="match status" value="1"/>
</dbReference>
<name>A0A917CLY3_9GAMM</name>
<evidence type="ECO:0000313" key="2">
    <source>
        <dbReference type="Proteomes" id="UP000605253"/>
    </source>
</evidence>
<accession>A0A917CLY3</accession>